<dbReference type="PANTHER" id="PTHR40082">
    <property type="entry name" value="BLR5956 PROTEIN"/>
    <property type="match status" value="1"/>
</dbReference>
<dbReference type="RefSeq" id="WP_245753932.1">
    <property type="nucleotide sequence ID" value="NZ_FOEG01000001.1"/>
</dbReference>
<dbReference type="GO" id="GO:0004852">
    <property type="term" value="F:uroporphyrinogen-III synthase activity"/>
    <property type="evidence" value="ECO:0007669"/>
    <property type="project" value="InterPro"/>
</dbReference>
<dbReference type="PANTHER" id="PTHR40082:SF1">
    <property type="entry name" value="BLR5956 PROTEIN"/>
    <property type="match status" value="1"/>
</dbReference>
<evidence type="ECO:0000313" key="2">
    <source>
        <dbReference type="EMBL" id="SEO59730.1"/>
    </source>
</evidence>
<dbReference type="EMBL" id="FOEG01000001">
    <property type="protein sequence ID" value="SEO59730.1"/>
    <property type="molecule type" value="Genomic_DNA"/>
</dbReference>
<dbReference type="AlphaFoldDB" id="A0A1H8QZI2"/>
<evidence type="ECO:0000259" key="1">
    <source>
        <dbReference type="Pfam" id="PF02602"/>
    </source>
</evidence>
<sequence>MSEQELEGLTVAVPESRELDLFARMLEERGAAAFRCPLVRIADSPDEEAVHGWLDRFCDNPPDELILLTGEGLRRLLGFAERRGQHKAFISALSHPRIIARGPKPGRALRPLGLKPDLLSEQPTSAGVIDTLAALDLNGHRVGVQLYGEEPNRPLMEALHDAGAEADPVAPYVYLSDRDDPAVMELIQALDAGSIDVIAFTSKSQVQRLWEVAEGANCRDALERGMGRTLVAAIGPVVEDALAARGRAADLAPEKSYFMKPLVREMVARLRS</sequence>
<reference evidence="2 3" key="1">
    <citation type="submission" date="2016-10" db="EMBL/GenBank/DDBJ databases">
        <authorList>
            <person name="de Groot N.N."/>
        </authorList>
    </citation>
    <scope>NUCLEOTIDE SEQUENCE [LARGE SCALE GENOMIC DNA]</scope>
    <source>
        <strain evidence="2 3">CGMCC 1.6291</strain>
    </source>
</reference>
<feature type="domain" description="Tetrapyrrole biosynthesis uroporphyrinogen III synthase" evidence="1">
    <location>
        <begin position="22"/>
        <end position="255"/>
    </location>
</feature>
<dbReference type="Proteomes" id="UP000199657">
    <property type="component" value="Unassembled WGS sequence"/>
</dbReference>
<dbReference type="CDD" id="cd06578">
    <property type="entry name" value="HemD"/>
    <property type="match status" value="1"/>
</dbReference>
<evidence type="ECO:0000313" key="3">
    <source>
        <dbReference type="Proteomes" id="UP000199657"/>
    </source>
</evidence>
<proteinExistence type="predicted"/>
<dbReference type="Pfam" id="PF02602">
    <property type="entry name" value="HEM4"/>
    <property type="match status" value="1"/>
</dbReference>
<dbReference type="STRING" id="406100.SAMN04488052_101901"/>
<gene>
    <name evidence="2" type="ORF">SAMN04488052_101901</name>
</gene>
<organism evidence="2 3">
    <name type="scientific">Aquisalimonas asiatica</name>
    <dbReference type="NCBI Taxonomy" id="406100"/>
    <lineage>
        <taxon>Bacteria</taxon>
        <taxon>Pseudomonadati</taxon>
        <taxon>Pseudomonadota</taxon>
        <taxon>Gammaproteobacteria</taxon>
        <taxon>Chromatiales</taxon>
        <taxon>Ectothiorhodospiraceae</taxon>
        <taxon>Aquisalimonas</taxon>
    </lineage>
</organism>
<protein>
    <submittedName>
        <fullName evidence="2">Uroporphyrinogen-III synthase</fullName>
    </submittedName>
</protein>
<dbReference type="InterPro" id="IPR039793">
    <property type="entry name" value="UROS/Hem4"/>
</dbReference>
<name>A0A1H8QZI2_9GAMM</name>
<dbReference type="InterPro" id="IPR036108">
    <property type="entry name" value="4pyrrol_syn_uPrphyn_synt_sf"/>
</dbReference>
<accession>A0A1H8QZI2</accession>
<dbReference type="GO" id="GO:0006780">
    <property type="term" value="P:uroporphyrinogen III biosynthetic process"/>
    <property type="evidence" value="ECO:0007669"/>
    <property type="project" value="InterPro"/>
</dbReference>
<dbReference type="Gene3D" id="3.40.50.10090">
    <property type="match status" value="2"/>
</dbReference>
<keyword evidence="3" id="KW-1185">Reference proteome</keyword>
<dbReference type="InterPro" id="IPR003754">
    <property type="entry name" value="4pyrrol_synth_uPrphyn_synth"/>
</dbReference>
<dbReference type="SUPFAM" id="SSF69618">
    <property type="entry name" value="HemD-like"/>
    <property type="match status" value="1"/>
</dbReference>